<dbReference type="STRING" id="1227484.C471_00080"/>
<dbReference type="EMBL" id="AOJE01000005">
    <property type="protein sequence ID" value="ELZ43468.1"/>
    <property type="molecule type" value="Genomic_DNA"/>
</dbReference>
<dbReference type="Proteomes" id="UP000011514">
    <property type="component" value="Unassembled WGS sequence"/>
</dbReference>
<feature type="region of interest" description="Disordered" evidence="1">
    <location>
        <begin position="1"/>
        <end position="79"/>
    </location>
</feature>
<reference evidence="2 3" key="1">
    <citation type="journal article" date="2014" name="PLoS Genet.">
        <title>Phylogenetically driven sequencing of extremely halophilic archaea reveals strategies for static and dynamic osmo-response.</title>
        <authorList>
            <person name="Becker E.A."/>
            <person name="Seitzer P.M."/>
            <person name="Tritt A."/>
            <person name="Larsen D."/>
            <person name="Krusor M."/>
            <person name="Yao A.I."/>
            <person name="Wu D."/>
            <person name="Madern D."/>
            <person name="Eisen J.A."/>
            <person name="Darling A.E."/>
            <person name="Facciotti M.T."/>
        </authorList>
    </citation>
    <scope>NUCLEOTIDE SEQUENCE [LARGE SCALE GENOMIC DNA]</scope>
    <source>
        <strain evidence="2 3">DSM 1137</strain>
    </source>
</reference>
<organism evidence="2 3">
    <name type="scientific">Halorubrum saccharovorum DSM 1137</name>
    <dbReference type="NCBI Taxonomy" id="1227484"/>
    <lineage>
        <taxon>Archaea</taxon>
        <taxon>Methanobacteriati</taxon>
        <taxon>Methanobacteriota</taxon>
        <taxon>Stenosarchaea group</taxon>
        <taxon>Halobacteria</taxon>
        <taxon>Halobacteriales</taxon>
        <taxon>Haloferacaceae</taxon>
        <taxon>Halorubrum</taxon>
    </lineage>
</organism>
<accession>M0E8X1</accession>
<proteinExistence type="predicted"/>
<dbReference type="PATRIC" id="fig|1227484.4.peg.13"/>
<dbReference type="AlphaFoldDB" id="M0E8X1"/>
<sequence length="79" mass="8411">MIRRVTQSTERGLVGGDADRRQPVVDGTGGSSADGRDESQESRTKPDETRIETVGEQEQNGTAVRPRNGRDTPASGGDV</sequence>
<dbReference type="RefSeq" id="WP_004045602.1">
    <property type="nucleotide sequence ID" value="NZ_AOJE01000005.1"/>
</dbReference>
<feature type="compositionally biased region" description="Polar residues" evidence="1">
    <location>
        <begin position="1"/>
        <end position="10"/>
    </location>
</feature>
<name>M0E8X1_9EURY</name>
<feature type="compositionally biased region" description="Basic and acidic residues" evidence="1">
    <location>
        <begin position="34"/>
        <end position="53"/>
    </location>
</feature>
<keyword evidence="3" id="KW-1185">Reference proteome</keyword>
<evidence type="ECO:0000313" key="2">
    <source>
        <dbReference type="EMBL" id="ELZ43468.1"/>
    </source>
</evidence>
<comment type="caution">
    <text evidence="2">The sequence shown here is derived from an EMBL/GenBank/DDBJ whole genome shotgun (WGS) entry which is preliminary data.</text>
</comment>
<evidence type="ECO:0000313" key="3">
    <source>
        <dbReference type="Proteomes" id="UP000011514"/>
    </source>
</evidence>
<evidence type="ECO:0000256" key="1">
    <source>
        <dbReference type="SAM" id="MobiDB-lite"/>
    </source>
</evidence>
<protein>
    <submittedName>
        <fullName evidence="2">Uncharacterized protein</fullName>
    </submittedName>
</protein>
<gene>
    <name evidence="2" type="ORF">C471_00080</name>
</gene>